<dbReference type="AlphaFoldDB" id="W2D1U3"/>
<accession>W2D1U3</accession>
<dbReference type="Proteomes" id="UP000034980">
    <property type="component" value="Unassembled WGS sequence"/>
</dbReference>
<name>W2D1U3_9BACT</name>
<proteinExistence type="predicted"/>
<comment type="caution">
    <text evidence="2">The sequence shown here is derived from an EMBL/GenBank/DDBJ whole genome shotgun (WGS) entry which is preliminary data.</text>
</comment>
<dbReference type="InterPro" id="IPR051411">
    <property type="entry name" value="Polyketide_trans_af380"/>
</dbReference>
<dbReference type="Gene3D" id="3.40.50.1820">
    <property type="entry name" value="alpha/beta hydrolase"/>
    <property type="match status" value="1"/>
</dbReference>
<dbReference type="PANTHER" id="PTHR47751:SF1">
    <property type="entry name" value="SUPERFAMILY HYDROLASE, PUTATIVE (AFU_ORTHOLOGUE AFUA_2G16580)-RELATED"/>
    <property type="match status" value="1"/>
</dbReference>
<evidence type="ECO:0000313" key="2">
    <source>
        <dbReference type="EMBL" id="ETK12607.1"/>
    </source>
</evidence>
<dbReference type="Gene3D" id="1.10.10.800">
    <property type="match status" value="1"/>
</dbReference>
<dbReference type="PANTHER" id="PTHR47751">
    <property type="entry name" value="SUPERFAMILY HYDROLASE, PUTATIVE (AFU_ORTHOLOGUE AFUA_2G16580)-RELATED"/>
    <property type="match status" value="1"/>
</dbReference>
<organism evidence="2 3">
    <name type="scientific">Tannerella sp. oral taxon BU063 isolate Cell 8/11</name>
    <dbReference type="NCBI Taxonomy" id="1411915"/>
    <lineage>
        <taxon>Bacteria</taxon>
        <taxon>Pseudomonadati</taxon>
        <taxon>Bacteroidota</taxon>
        <taxon>Bacteroidia</taxon>
        <taxon>Bacteroidales</taxon>
        <taxon>Tannerellaceae</taxon>
        <taxon>Tannerella</taxon>
    </lineage>
</organism>
<dbReference type="EMBL" id="AYYF01001094">
    <property type="protein sequence ID" value="ETK12607.1"/>
    <property type="molecule type" value="Genomic_DNA"/>
</dbReference>
<evidence type="ECO:0000259" key="1">
    <source>
        <dbReference type="Pfam" id="PF02129"/>
    </source>
</evidence>
<dbReference type="InterPro" id="IPR000383">
    <property type="entry name" value="Xaa-Pro-like_dom"/>
</dbReference>
<dbReference type="PATRIC" id="fig|1411915.3.peg.758"/>
<feature type="domain" description="Xaa-Pro dipeptidyl-peptidase-like" evidence="1">
    <location>
        <begin position="76"/>
        <end position="341"/>
    </location>
</feature>
<dbReference type="InterPro" id="IPR029058">
    <property type="entry name" value="AB_hydrolase_fold"/>
</dbReference>
<dbReference type="GO" id="GO:0016787">
    <property type="term" value="F:hydrolase activity"/>
    <property type="evidence" value="ECO:0007669"/>
    <property type="project" value="InterPro"/>
</dbReference>
<evidence type="ECO:0000313" key="3">
    <source>
        <dbReference type="Proteomes" id="UP000034980"/>
    </source>
</evidence>
<reference evidence="2 3" key="1">
    <citation type="submission" date="2013-11" db="EMBL/GenBank/DDBJ databases">
        <title>Single cell genomics of uncultured Tannerella BU063 (oral taxon 286).</title>
        <authorList>
            <person name="Beall C.J."/>
            <person name="Campbell A.G."/>
            <person name="Griffen A.L."/>
            <person name="Podar M."/>
            <person name="Leys E.J."/>
        </authorList>
    </citation>
    <scope>NUCLEOTIDE SEQUENCE [LARGE SCALE GENOMIC DNA]</scope>
    <source>
        <strain evidence="2">Cell 8/11</strain>
    </source>
</reference>
<dbReference type="Pfam" id="PF02129">
    <property type="entry name" value="Peptidase_S15"/>
    <property type="match status" value="1"/>
</dbReference>
<protein>
    <recommendedName>
        <fullName evidence="1">Xaa-Pro dipeptidyl-peptidase-like domain-containing protein</fullName>
    </recommendedName>
</protein>
<dbReference type="SUPFAM" id="SSF53474">
    <property type="entry name" value="alpha/beta-Hydrolases"/>
    <property type="match status" value="1"/>
</dbReference>
<sequence>MEGFTDNRPNKNPRMKHLFIGALALLVALHGGAAYGQKAKQKQKSAAVNVLANDTRVFKVDPAIDVQGVRFKNRFGIELAGHLYMPKGYEASKRYPAVAVCGPFGAVKEQASGLYAQELAARGFVALAFDPSFTGESGGEVRSVAAPDINTEDFGAAVDYLMRLRNVDVSKIGLVGIGGWGGMAVNEASVDTRVKATVICSFYDMKRLFADVYYDSKSDDARYEELRRLSNQRTRDAQTDTHEVTGDNLDRIAANAPRYLRDFQAYYKSARGFHKRSVNSTGGWTKTTPISFIGSPLCSRVGEIRGAVLIVQGEKSHTRSMAEDIFKRLNGSNKELYIVPGAYHIDLYDDMKRIPFDIIDRFLKEYLK</sequence>
<gene>
    <name evidence="2" type="ORF">T235_08225</name>
</gene>